<organism evidence="2 3">
    <name type="scientific">Coptis chinensis</name>
    <dbReference type="NCBI Taxonomy" id="261450"/>
    <lineage>
        <taxon>Eukaryota</taxon>
        <taxon>Viridiplantae</taxon>
        <taxon>Streptophyta</taxon>
        <taxon>Embryophyta</taxon>
        <taxon>Tracheophyta</taxon>
        <taxon>Spermatophyta</taxon>
        <taxon>Magnoliopsida</taxon>
        <taxon>Ranunculales</taxon>
        <taxon>Ranunculaceae</taxon>
        <taxon>Coptidoideae</taxon>
        <taxon>Coptis</taxon>
    </lineage>
</organism>
<dbReference type="AlphaFoldDB" id="A0A835IAR2"/>
<evidence type="ECO:0000313" key="2">
    <source>
        <dbReference type="EMBL" id="KAF9613724.1"/>
    </source>
</evidence>
<dbReference type="GO" id="GO:0006120">
    <property type="term" value="P:mitochondrial electron transport, NADH to ubiquinone"/>
    <property type="evidence" value="ECO:0007669"/>
    <property type="project" value="TreeGrafter"/>
</dbReference>
<evidence type="ECO:0000313" key="3">
    <source>
        <dbReference type="Proteomes" id="UP000631114"/>
    </source>
</evidence>
<keyword evidence="3" id="KW-1185">Reference proteome</keyword>
<dbReference type="SUPFAM" id="SSF142984">
    <property type="entry name" value="Nqo1 middle domain-like"/>
    <property type="match status" value="1"/>
</dbReference>
<protein>
    <recommendedName>
        <fullName evidence="1">SLBB domain-containing protein</fullName>
    </recommendedName>
</protein>
<dbReference type="GO" id="GO:0005739">
    <property type="term" value="C:mitochondrion"/>
    <property type="evidence" value="ECO:0007669"/>
    <property type="project" value="GOC"/>
</dbReference>
<name>A0A835IAR2_9MAGN</name>
<dbReference type="PANTHER" id="PTHR11780">
    <property type="entry name" value="NADH-UBIQUINONE OXIDOREDUCTASE FLAVOPROTEIN 1 NDUFV1"/>
    <property type="match status" value="1"/>
</dbReference>
<evidence type="ECO:0000259" key="1">
    <source>
        <dbReference type="Pfam" id="PF22461"/>
    </source>
</evidence>
<dbReference type="OrthoDB" id="42889at2759"/>
<dbReference type="Pfam" id="PF22461">
    <property type="entry name" value="SLBB_2"/>
    <property type="match status" value="1"/>
</dbReference>
<dbReference type="Gene3D" id="3.10.20.600">
    <property type="match status" value="1"/>
</dbReference>
<sequence length="108" mass="11881">MVTILGPIKLFCISSHGNKPCTIEEEMSIPLKELLERHRGGVRGRWDNLLAEISRGSSVPLLPKQICDDILMEFGALKVVTYGIEIAAVIVVNKLTNIVDAIASLSYF</sequence>
<accession>A0A835IAR2</accession>
<dbReference type="InterPro" id="IPR050837">
    <property type="entry name" value="ComplexI_51kDa_subunit"/>
</dbReference>
<proteinExistence type="predicted"/>
<reference evidence="2 3" key="1">
    <citation type="submission" date="2020-10" db="EMBL/GenBank/DDBJ databases">
        <title>The Coptis chinensis genome and diversification of protoberbering-type alkaloids.</title>
        <authorList>
            <person name="Wang B."/>
            <person name="Shu S."/>
            <person name="Song C."/>
            <person name="Liu Y."/>
        </authorList>
    </citation>
    <scope>NUCLEOTIDE SEQUENCE [LARGE SCALE GENOMIC DNA]</scope>
    <source>
        <strain evidence="2">HL-2020</strain>
        <tissue evidence="2">Leaf</tissue>
    </source>
</reference>
<dbReference type="EMBL" id="JADFTS010000003">
    <property type="protein sequence ID" value="KAF9613724.1"/>
    <property type="molecule type" value="Genomic_DNA"/>
</dbReference>
<dbReference type="PANTHER" id="PTHR11780:SF10">
    <property type="entry name" value="NADH DEHYDROGENASE [UBIQUINONE] FLAVOPROTEIN 1, MITOCHONDRIAL"/>
    <property type="match status" value="1"/>
</dbReference>
<dbReference type="Proteomes" id="UP000631114">
    <property type="component" value="Unassembled WGS sequence"/>
</dbReference>
<dbReference type="InterPro" id="IPR054765">
    <property type="entry name" value="SLBB_dom"/>
</dbReference>
<feature type="domain" description="SLBB" evidence="1">
    <location>
        <begin position="9"/>
        <end position="73"/>
    </location>
</feature>
<comment type="caution">
    <text evidence="2">The sequence shown here is derived from an EMBL/GenBank/DDBJ whole genome shotgun (WGS) entry which is preliminary data.</text>
</comment>
<gene>
    <name evidence="2" type="ORF">IFM89_010166</name>
</gene>